<keyword evidence="2" id="KW-0479">Metal-binding</keyword>
<dbReference type="InterPro" id="IPR036676">
    <property type="entry name" value="PurM-like_C_sf"/>
</dbReference>
<feature type="binding site" evidence="2">
    <location>
        <position position="36"/>
    </location>
    <ligand>
        <name>Mg(2+)</name>
        <dbReference type="ChEBI" id="CHEBI:18420"/>
        <label>3</label>
    </ligand>
</feature>
<dbReference type="EC" id="2.7.4.16" evidence="2"/>
<feature type="binding site" evidence="2">
    <location>
        <position position="157"/>
    </location>
    <ligand>
        <name>ATP</name>
        <dbReference type="ChEBI" id="CHEBI:30616"/>
    </ligand>
</feature>
<keyword evidence="6" id="KW-1185">Reference proteome</keyword>
<dbReference type="EMBL" id="JACHIP010000002">
    <property type="protein sequence ID" value="MBB5056773.1"/>
    <property type="molecule type" value="Genomic_DNA"/>
</dbReference>
<comment type="miscellaneous">
    <text evidence="2">Reaction mechanism of ThiL seems to utilize a direct, inline transfer of the gamma-phosphate of ATP to TMP rather than a phosphorylated enzyme intermediate.</text>
</comment>
<dbReference type="GO" id="GO:0000287">
    <property type="term" value="F:magnesium ion binding"/>
    <property type="evidence" value="ECO:0007669"/>
    <property type="project" value="UniProtKB-UniRule"/>
</dbReference>
<dbReference type="InterPro" id="IPR006283">
    <property type="entry name" value="ThiL-like"/>
</dbReference>
<dbReference type="GO" id="GO:0009229">
    <property type="term" value="P:thiamine diphosphate biosynthetic process"/>
    <property type="evidence" value="ECO:0007669"/>
    <property type="project" value="UniProtKB-UniRule"/>
</dbReference>
<dbReference type="GO" id="GO:0009030">
    <property type="term" value="F:thiamine-phosphate kinase activity"/>
    <property type="evidence" value="ECO:0007669"/>
    <property type="project" value="UniProtKB-UniRule"/>
</dbReference>
<dbReference type="PANTHER" id="PTHR30270">
    <property type="entry name" value="THIAMINE-MONOPHOSPHATE KINASE"/>
    <property type="match status" value="1"/>
</dbReference>
<comment type="catalytic activity">
    <reaction evidence="2">
        <text>thiamine phosphate + ATP = thiamine diphosphate + ADP</text>
        <dbReference type="Rhea" id="RHEA:15913"/>
        <dbReference type="ChEBI" id="CHEBI:30616"/>
        <dbReference type="ChEBI" id="CHEBI:37575"/>
        <dbReference type="ChEBI" id="CHEBI:58937"/>
        <dbReference type="ChEBI" id="CHEBI:456216"/>
        <dbReference type="EC" id="2.7.4.16"/>
    </reaction>
</comment>
<feature type="binding site" evidence="2">
    <location>
        <position position="130"/>
    </location>
    <ligand>
        <name>Mg(2+)</name>
        <dbReference type="ChEBI" id="CHEBI:18420"/>
        <label>1</label>
    </ligand>
</feature>
<dbReference type="HAMAP" id="MF_02128">
    <property type="entry name" value="TMP_kinase"/>
    <property type="match status" value="1"/>
</dbReference>
<dbReference type="NCBIfam" id="TIGR01379">
    <property type="entry name" value="thiL"/>
    <property type="match status" value="1"/>
</dbReference>
<keyword evidence="1 2" id="KW-0784">Thiamine biosynthesis</keyword>
<feature type="binding site" evidence="2">
    <location>
        <position position="60"/>
    </location>
    <ligand>
        <name>substrate</name>
    </ligand>
</feature>
<keyword evidence="2" id="KW-0460">Magnesium</keyword>
<dbReference type="Gene3D" id="3.90.650.10">
    <property type="entry name" value="PurM-like C-terminal domain"/>
    <property type="match status" value="1"/>
</dbReference>
<organism evidence="5 6">
    <name type="scientific">Granulicella aggregans</name>
    <dbReference type="NCBI Taxonomy" id="474949"/>
    <lineage>
        <taxon>Bacteria</taxon>
        <taxon>Pseudomonadati</taxon>
        <taxon>Acidobacteriota</taxon>
        <taxon>Terriglobia</taxon>
        <taxon>Terriglobales</taxon>
        <taxon>Acidobacteriaceae</taxon>
        <taxon>Granulicella</taxon>
    </lineage>
</organism>
<accession>A0A7W7ZBL9</accession>
<dbReference type="InterPro" id="IPR016188">
    <property type="entry name" value="PurM-like_N"/>
</dbReference>
<gene>
    <name evidence="2" type="primary">thiL</name>
    <name evidence="5" type="ORF">HDF16_001458</name>
</gene>
<evidence type="ECO:0000259" key="3">
    <source>
        <dbReference type="Pfam" id="PF00586"/>
    </source>
</evidence>
<proteinExistence type="inferred from homology"/>
<keyword evidence="2 5" id="KW-0808">Transferase</keyword>
<sequence>MRYPPGNTHELALIESIRRASASRPAGRVRVGIGDDCAVIRPPAGHEIVVTTDFCLEGRHFRRDWHTPESAGHRCLARGLSDLAAMGAKPIAAFLSLALPRDTDRRWVDGFFRGLRALADAVSVPLAGGDTAASPGEHVLADIVLMGSVPAGKALLRSTAKAGDLIYVTGSLGGAAAELKQLAAAPGKIRKSGEHPQLFPAPRLSAGQTLLRRGLATSCIDVSDGLSTDLKHLCDASHLSAELVLPAASIHPLASGRIDLALHGGEDYELLFSAKPATRIPVTIEGVRITRIGTFTARKPRAAITIIDESGHRRKLTAGGWEHRFG</sequence>
<keyword evidence="2 5" id="KW-0418">Kinase</keyword>
<feature type="binding site" evidence="2">
    <location>
        <position position="53"/>
    </location>
    <ligand>
        <name>Mg(2+)</name>
        <dbReference type="ChEBI" id="CHEBI:18420"/>
        <label>2</label>
    </ligand>
</feature>
<dbReference type="Pfam" id="PF00586">
    <property type="entry name" value="AIRS"/>
    <property type="match status" value="1"/>
</dbReference>
<feature type="binding site" evidence="2">
    <location>
        <position position="36"/>
    </location>
    <ligand>
        <name>Mg(2+)</name>
        <dbReference type="ChEBI" id="CHEBI:18420"/>
        <label>4</label>
    </ligand>
</feature>
<evidence type="ECO:0000259" key="4">
    <source>
        <dbReference type="Pfam" id="PF02769"/>
    </source>
</evidence>
<comment type="similarity">
    <text evidence="2">Belongs to the thiamine-monophosphate kinase family.</text>
</comment>
<dbReference type="UniPathway" id="UPA00060">
    <property type="reaction ID" value="UER00142"/>
</dbReference>
<feature type="binding site" evidence="2">
    <location>
        <begin position="129"/>
        <end position="130"/>
    </location>
    <ligand>
        <name>ATP</name>
        <dbReference type="ChEBI" id="CHEBI:30616"/>
    </ligand>
</feature>
<keyword evidence="2" id="KW-0547">Nucleotide-binding</keyword>
<comment type="pathway">
    <text evidence="2">Cofactor biosynthesis; thiamine diphosphate biosynthesis; thiamine diphosphate from thiamine phosphate: step 1/1.</text>
</comment>
<dbReference type="SUPFAM" id="SSF55326">
    <property type="entry name" value="PurM N-terminal domain-like"/>
    <property type="match status" value="1"/>
</dbReference>
<dbReference type="Pfam" id="PF02769">
    <property type="entry name" value="AIRS_C"/>
    <property type="match status" value="1"/>
</dbReference>
<feature type="binding site" evidence="2">
    <location>
        <position position="51"/>
    </location>
    <ligand>
        <name>Mg(2+)</name>
        <dbReference type="ChEBI" id="CHEBI:18420"/>
        <label>4</label>
    </ligand>
</feature>
<dbReference type="Gene3D" id="3.30.1330.10">
    <property type="entry name" value="PurM-like, N-terminal domain"/>
    <property type="match status" value="1"/>
</dbReference>
<feature type="binding site" evidence="2">
    <location>
        <position position="82"/>
    </location>
    <ligand>
        <name>Mg(2+)</name>
        <dbReference type="ChEBI" id="CHEBI:18420"/>
        <label>3</label>
    </ligand>
</feature>
<dbReference type="GO" id="GO:0009228">
    <property type="term" value="P:thiamine biosynthetic process"/>
    <property type="evidence" value="ECO:0007669"/>
    <property type="project" value="UniProtKB-KW"/>
</dbReference>
<evidence type="ECO:0000256" key="1">
    <source>
        <dbReference type="ARBA" id="ARBA00022977"/>
    </source>
</evidence>
<feature type="binding site" evidence="2">
    <location>
        <position position="321"/>
    </location>
    <ligand>
        <name>substrate</name>
    </ligand>
</feature>
<name>A0A7W7ZBL9_9BACT</name>
<feature type="binding site" evidence="2">
    <location>
        <position position="53"/>
    </location>
    <ligand>
        <name>Mg(2+)</name>
        <dbReference type="ChEBI" id="CHEBI:18420"/>
        <label>1</label>
    </ligand>
</feature>
<feature type="binding site" evidence="2">
    <location>
        <position position="82"/>
    </location>
    <ligand>
        <name>Mg(2+)</name>
        <dbReference type="ChEBI" id="CHEBI:18420"/>
        <label>2</label>
    </ligand>
</feature>
<comment type="caution">
    <text evidence="2">Lacks conserved residue(s) required for the propagation of feature annotation.</text>
</comment>
<dbReference type="GO" id="GO:0005524">
    <property type="term" value="F:ATP binding"/>
    <property type="evidence" value="ECO:0007669"/>
    <property type="project" value="UniProtKB-UniRule"/>
</dbReference>
<dbReference type="CDD" id="cd02194">
    <property type="entry name" value="ThiL"/>
    <property type="match status" value="1"/>
</dbReference>
<feature type="binding site" evidence="2">
    <location>
        <position position="221"/>
    </location>
    <ligand>
        <name>Mg(2+)</name>
        <dbReference type="ChEBI" id="CHEBI:18420"/>
        <label>3</label>
    </ligand>
</feature>
<evidence type="ECO:0000313" key="5">
    <source>
        <dbReference type="EMBL" id="MBB5056773.1"/>
    </source>
</evidence>
<keyword evidence="2" id="KW-0067">ATP-binding</keyword>
<protein>
    <recommendedName>
        <fullName evidence="2">Thiamine-monophosphate kinase</fullName>
        <shortName evidence="2">TMP kinase</shortName>
        <shortName evidence="2">Thiamine-phosphate kinase</shortName>
        <ecNumber evidence="2">2.7.4.16</ecNumber>
    </recommendedName>
</protein>
<feature type="binding site" evidence="2">
    <location>
        <position position="52"/>
    </location>
    <ligand>
        <name>Mg(2+)</name>
        <dbReference type="ChEBI" id="CHEBI:18420"/>
        <label>1</label>
    </ligand>
</feature>
<feature type="binding site" evidence="2">
    <location>
        <position position="266"/>
    </location>
    <ligand>
        <name>substrate</name>
    </ligand>
</feature>
<comment type="function">
    <text evidence="2">Catalyzes the ATP-dependent phosphorylation of thiamine-monophosphate (TMP) to form thiamine-pyrophosphate (TPP), the active form of vitamin B1.</text>
</comment>
<dbReference type="PANTHER" id="PTHR30270:SF0">
    <property type="entry name" value="THIAMINE-MONOPHOSPHATE KINASE"/>
    <property type="match status" value="1"/>
</dbReference>
<feature type="binding site" evidence="2">
    <location>
        <position position="224"/>
    </location>
    <ligand>
        <name>Mg(2+)</name>
        <dbReference type="ChEBI" id="CHEBI:18420"/>
        <label>5</label>
    </ligand>
</feature>
<dbReference type="InterPro" id="IPR036921">
    <property type="entry name" value="PurM-like_N_sf"/>
</dbReference>
<reference evidence="5 6" key="1">
    <citation type="submission" date="2020-08" db="EMBL/GenBank/DDBJ databases">
        <title>Genomic Encyclopedia of Type Strains, Phase IV (KMG-V): Genome sequencing to study the core and pangenomes of soil and plant-associated prokaryotes.</title>
        <authorList>
            <person name="Whitman W."/>
        </authorList>
    </citation>
    <scope>NUCLEOTIDE SEQUENCE [LARGE SCALE GENOMIC DNA]</scope>
    <source>
        <strain evidence="5 6">M8UP14</strain>
    </source>
</reference>
<evidence type="ECO:0000313" key="6">
    <source>
        <dbReference type="Proteomes" id="UP000540989"/>
    </source>
</evidence>
<dbReference type="InterPro" id="IPR010918">
    <property type="entry name" value="PurM-like_C_dom"/>
</dbReference>
<dbReference type="AlphaFoldDB" id="A0A7W7ZBL9"/>
<feature type="binding site" evidence="2">
    <location>
        <position position="82"/>
    </location>
    <ligand>
        <name>Mg(2+)</name>
        <dbReference type="ChEBI" id="CHEBI:18420"/>
        <label>4</label>
    </ligand>
</feature>
<dbReference type="SUPFAM" id="SSF56042">
    <property type="entry name" value="PurM C-terminal domain-like"/>
    <property type="match status" value="1"/>
</dbReference>
<feature type="binding site" evidence="2">
    <location>
        <position position="223"/>
    </location>
    <ligand>
        <name>ATP</name>
        <dbReference type="ChEBI" id="CHEBI:30616"/>
    </ligand>
</feature>
<dbReference type="RefSeq" id="WP_184214937.1">
    <property type="nucleotide sequence ID" value="NZ_JACHIP010000002.1"/>
</dbReference>
<dbReference type="PIRSF" id="PIRSF005303">
    <property type="entry name" value="Thiam_monoph_kin"/>
    <property type="match status" value="1"/>
</dbReference>
<feature type="domain" description="PurM-like C-terminal" evidence="4">
    <location>
        <begin position="161"/>
        <end position="274"/>
    </location>
</feature>
<feature type="domain" description="PurM-like N-terminal" evidence="3">
    <location>
        <begin position="34"/>
        <end position="148"/>
    </location>
</feature>
<evidence type="ECO:0000256" key="2">
    <source>
        <dbReference type="HAMAP-Rule" id="MF_02128"/>
    </source>
</evidence>
<comment type="caution">
    <text evidence="5">The sequence shown here is derived from an EMBL/GenBank/DDBJ whole genome shotgun (WGS) entry which is preliminary data.</text>
</comment>
<dbReference type="Proteomes" id="UP000540989">
    <property type="component" value="Unassembled WGS sequence"/>
</dbReference>